<accession>X0H6D8</accession>
<protein>
    <submittedName>
        <fullName evidence="1">Uncharacterized protein</fullName>
    </submittedName>
</protein>
<dbReference type="EMBL" id="JH658962">
    <property type="protein sequence ID" value="EXL67521.1"/>
    <property type="molecule type" value="Genomic_DNA"/>
</dbReference>
<organism evidence="1">
    <name type="scientific">Fusarium oxysporum f. sp. conglutinans race 2 54008</name>
    <dbReference type="NCBI Taxonomy" id="1089457"/>
    <lineage>
        <taxon>Eukaryota</taxon>
        <taxon>Fungi</taxon>
        <taxon>Dikarya</taxon>
        <taxon>Ascomycota</taxon>
        <taxon>Pezizomycotina</taxon>
        <taxon>Sordariomycetes</taxon>
        <taxon>Hypocreomycetidae</taxon>
        <taxon>Hypocreales</taxon>
        <taxon>Nectriaceae</taxon>
        <taxon>Fusarium</taxon>
        <taxon>Fusarium oxysporum species complex</taxon>
    </lineage>
</organism>
<sequence>MILGISDFYGLYTKDIALALLISRKSFFDHIDHIVAFY</sequence>
<reference evidence="1" key="1">
    <citation type="submission" date="2011-11" db="EMBL/GenBank/DDBJ databases">
        <title>The Genome Sequence of Fusarium oxysporum PHW808.</title>
        <authorList>
            <consortium name="The Broad Institute Genome Sequencing Platform"/>
            <person name="Ma L.-J."/>
            <person name="Gale L.R."/>
            <person name="Schwartz D.C."/>
            <person name="Zhou S."/>
            <person name="Corby-Kistler H."/>
            <person name="Young S.K."/>
            <person name="Zeng Q."/>
            <person name="Gargeya S."/>
            <person name="Fitzgerald M."/>
            <person name="Haas B."/>
            <person name="Abouelleil A."/>
            <person name="Alvarado L."/>
            <person name="Arachchi H.M."/>
            <person name="Berlin A."/>
            <person name="Brown A."/>
            <person name="Chapman S.B."/>
            <person name="Chen Z."/>
            <person name="Dunbar C."/>
            <person name="Freedman E."/>
            <person name="Gearin G."/>
            <person name="Goldberg J."/>
            <person name="Griggs A."/>
            <person name="Gujja S."/>
            <person name="Heiman D."/>
            <person name="Howarth C."/>
            <person name="Larson L."/>
            <person name="Lui A."/>
            <person name="MacDonald P.J.P."/>
            <person name="Montmayeur A."/>
            <person name="Murphy C."/>
            <person name="Neiman D."/>
            <person name="Pearson M."/>
            <person name="Priest M."/>
            <person name="Roberts A."/>
            <person name="Saif S."/>
            <person name="Shea T."/>
            <person name="Shenoy N."/>
            <person name="Sisk P."/>
            <person name="Stolte C."/>
            <person name="Sykes S."/>
            <person name="Wortman J."/>
            <person name="Nusbaum C."/>
            <person name="Birren B."/>
        </authorList>
    </citation>
    <scope>NUCLEOTIDE SEQUENCE [LARGE SCALE GENOMIC DNA]</scope>
    <source>
        <strain evidence="1">54008</strain>
    </source>
</reference>
<reference evidence="1" key="2">
    <citation type="submission" date="2012-05" db="EMBL/GenBank/DDBJ databases">
        <title>The Genome Annotation of Fusarium oxysporum PHW808.</title>
        <authorList>
            <consortium name="The Broad Institute Genomics Platform"/>
            <person name="Ma L.-J."/>
            <person name="Corby-Kistler H."/>
            <person name="Broz K."/>
            <person name="Gale L.R."/>
            <person name="Jonkers W."/>
            <person name="O'Donnell K."/>
            <person name="Ploetz R."/>
            <person name="Steinberg C."/>
            <person name="Schwartz D.C."/>
            <person name="VanEtten H."/>
            <person name="Zhou S."/>
            <person name="Young S.K."/>
            <person name="Zeng Q."/>
            <person name="Gargeya S."/>
            <person name="Fitzgerald M."/>
            <person name="Abouelleil A."/>
            <person name="Alvarado L."/>
            <person name="Chapman S.B."/>
            <person name="Gainer-Dewar J."/>
            <person name="Goldberg J."/>
            <person name="Griggs A."/>
            <person name="Gujja S."/>
            <person name="Hansen M."/>
            <person name="Howarth C."/>
            <person name="Imamovic A."/>
            <person name="Ireland A."/>
            <person name="Larimer J."/>
            <person name="McCowan C."/>
            <person name="Murphy C."/>
            <person name="Pearson M."/>
            <person name="Poon T.W."/>
            <person name="Priest M."/>
            <person name="Roberts A."/>
            <person name="Saif S."/>
            <person name="Shea T."/>
            <person name="Sykes S."/>
            <person name="Wortman J."/>
            <person name="Nusbaum C."/>
            <person name="Birren B."/>
        </authorList>
    </citation>
    <scope>NUCLEOTIDE SEQUENCE</scope>
    <source>
        <strain evidence="1">54008</strain>
    </source>
</reference>
<dbReference type="Proteomes" id="UP000030676">
    <property type="component" value="Unassembled WGS sequence"/>
</dbReference>
<gene>
    <name evidence="1" type="ORF">FOPG_16366</name>
</gene>
<dbReference type="AlphaFoldDB" id="X0H6D8"/>
<evidence type="ECO:0000313" key="1">
    <source>
        <dbReference type="EMBL" id="EXL67521.1"/>
    </source>
</evidence>
<name>X0H6D8_FUSOX</name>
<dbReference type="HOGENOM" id="CLU_3335650_0_0_1"/>
<proteinExistence type="predicted"/>